<dbReference type="AlphaFoldDB" id="A0A8B7YD45"/>
<feature type="region of interest" description="Disordered" evidence="5">
    <location>
        <begin position="292"/>
        <end position="314"/>
    </location>
</feature>
<dbReference type="GO" id="GO:0007030">
    <property type="term" value="P:Golgi organization"/>
    <property type="evidence" value="ECO:0007669"/>
    <property type="project" value="TreeGrafter"/>
</dbReference>
<feature type="region of interest" description="Disordered" evidence="5">
    <location>
        <begin position="425"/>
        <end position="447"/>
    </location>
</feature>
<dbReference type="GO" id="GO:0032880">
    <property type="term" value="P:regulation of protein localization"/>
    <property type="evidence" value="ECO:0007669"/>
    <property type="project" value="TreeGrafter"/>
</dbReference>
<dbReference type="GO" id="GO:0032418">
    <property type="term" value="P:lysosome localization"/>
    <property type="evidence" value="ECO:0007669"/>
    <property type="project" value="TreeGrafter"/>
</dbReference>
<feature type="compositionally biased region" description="Low complexity" evidence="5">
    <location>
        <begin position="385"/>
        <end position="399"/>
    </location>
</feature>
<keyword evidence="8" id="KW-1185">Reference proteome</keyword>
<dbReference type="CDD" id="cd13309">
    <property type="entry name" value="PH_SKIP"/>
    <property type="match status" value="1"/>
</dbReference>
<dbReference type="CTD" id="23207"/>
<feature type="compositionally biased region" description="Low complexity" evidence="5">
    <location>
        <begin position="585"/>
        <end position="598"/>
    </location>
</feature>
<dbReference type="SMART" id="SM00233">
    <property type="entry name" value="PH"/>
    <property type="match status" value="1"/>
</dbReference>
<dbReference type="Gene3D" id="2.30.29.30">
    <property type="entry name" value="Pleckstrin-homology domain (PH domain)/Phosphotyrosine-binding domain (PTB)"/>
    <property type="match status" value="1"/>
</dbReference>
<feature type="region of interest" description="Disordered" evidence="5">
    <location>
        <begin position="176"/>
        <end position="205"/>
    </location>
</feature>
<evidence type="ECO:0000256" key="3">
    <source>
        <dbReference type="ARBA" id="ARBA00022490"/>
    </source>
</evidence>
<dbReference type="InterPro" id="IPR001849">
    <property type="entry name" value="PH_domain"/>
</dbReference>
<dbReference type="InterPro" id="IPR004012">
    <property type="entry name" value="Run_dom"/>
</dbReference>
<reference evidence="9" key="1">
    <citation type="submission" date="2025-08" db="UniProtKB">
        <authorList>
            <consortium name="RefSeq"/>
        </authorList>
    </citation>
    <scope>IDENTIFICATION</scope>
</reference>
<feature type="compositionally biased region" description="Polar residues" evidence="5">
    <location>
        <begin position="182"/>
        <end position="197"/>
    </location>
</feature>
<dbReference type="Proteomes" id="UP000694845">
    <property type="component" value="Unplaced"/>
</dbReference>
<keyword evidence="4" id="KW-0458">Lysosome</keyword>
<dbReference type="Pfam" id="PF00169">
    <property type="entry name" value="PH"/>
    <property type="match status" value="1"/>
</dbReference>
<feature type="compositionally biased region" description="Polar residues" evidence="5">
    <location>
        <begin position="607"/>
        <end position="617"/>
    </location>
</feature>
<feature type="domain" description="RUN" evidence="7">
    <location>
        <begin position="38"/>
        <end position="160"/>
    </location>
</feature>
<feature type="compositionally biased region" description="Polar residues" evidence="5">
    <location>
        <begin position="539"/>
        <end position="553"/>
    </location>
</feature>
<name>A0A8B7YD45_ACAPL</name>
<feature type="domain" description="PH" evidence="6">
    <location>
        <begin position="833"/>
        <end position="935"/>
    </location>
</feature>
<dbReference type="InterPro" id="IPR037213">
    <property type="entry name" value="Run_dom_sf"/>
</dbReference>
<dbReference type="SUPFAM" id="SSF50729">
    <property type="entry name" value="PH domain-like"/>
    <property type="match status" value="1"/>
</dbReference>
<evidence type="ECO:0000259" key="6">
    <source>
        <dbReference type="PROSITE" id="PS50003"/>
    </source>
</evidence>
<organism evidence="8 9">
    <name type="scientific">Acanthaster planci</name>
    <name type="common">Crown-of-thorns starfish</name>
    <dbReference type="NCBI Taxonomy" id="133434"/>
    <lineage>
        <taxon>Eukaryota</taxon>
        <taxon>Metazoa</taxon>
        <taxon>Echinodermata</taxon>
        <taxon>Eleutherozoa</taxon>
        <taxon>Asterozoa</taxon>
        <taxon>Asteroidea</taxon>
        <taxon>Valvatacea</taxon>
        <taxon>Valvatida</taxon>
        <taxon>Acanthasteridae</taxon>
        <taxon>Acanthaster</taxon>
    </lineage>
</organism>
<dbReference type="OMA" id="PSEMIHS"/>
<evidence type="ECO:0000256" key="4">
    <source>
        <dbReference type="ARBA" id="ARBA00023228"/>
    </source>
</evidence>
<feature type="region of interest" description="Disordered" evidence="5">
    <location>
        <begin position="475"/>
        <end position="495"/>
    </location>
</feature>
<feature type="compositionally biased region" description="Polar residues" evidence="5">
    <location>
        <begin position="358"/>
        <end position="368"/>
    </location>
</feature>
<evidence type="ECO:0000313" key="9">
    <source>
        <dbReference type="RefSeq" id="XP_022090305.1"/>
    </source>
</evidence>
<dbReference type="InterPro" id="IPR057288">
    <property type="entry name" value="PH_PLEKHM2"/>
</dbReference>
<sequence>MSSRRGHFKDRILEGIGKAIKEVHDFSCSADGEVVTVTNDDRPLQKLVERLDHAFLHGLKNVTRGYWGVAKLFAHRGIIDEISKLDRLTTDLGRSRAWLYKSLNDTSLESYLRCFQENPATVRKYYVETGMLRDKQRVMVLQTLIAGLDFVTFDLEINIAYFDLVSYIPRCASISEPEDDVTTPSNDSVPTTPSTPATLPDIDGVSSITSPDPFSPMDESPQSGISIPDIAIKNKSTIEKQHSFPQHYSEIDENVPPLVETPPQNGNETRQAQGSKFINRSFSAGKIIEGKPTRPVTLGIPSRTERSLSSDASLKSVEEGFEDGDLEVIRVKTKKSKKGHKKRKGDRTSLDGDKLKRQGSSGTLSSTCEEIGTPSPRWDTQIGDSISKSSSYSSLQSFSDRGSLNESANLGRADADSLSSITFDVKPENSDETDGGMGLQKLVQDEKTADVRVDSDFEPKSLDSDSALPTNSVLAKHQPEIIQPDVKPNLAPPSRASLNFDETVMMTLSTPPSQEAIPADTLLTQVISSYNPKTDHQENQSQSDEFTSSLSTVPSEAVPSFASLFTQSPSSTSFSLDDPLPPSPSTSSYSASDISANPSEEDAKAMRSSSDAGSSFKESIEGDESMSDGVKEIASKMAEVDAGSECHEAEIAVDNNLKLYLMLEIFKKEQEQFKKLIRMSTGHMEGDLQPAFILLTDHMLYILRQGDKQGHYSTQQRLPYTSLDYISVGLNYQTVQIVCTNRRRQYWLTTGDEVLTRFFLSSLRHVTEESQQTKEPISILTDATAQIITLRKWAAQESKTEMHNIKLHLYSLIHWEDLTDLSMTPDLQLYEPQVTRKGYLHYRVAGSFLMGSSWKKAWFVLRNEMFSRFIQQKDRQPDLSVQLRTPYFGGCRRVRNGERPHSFELILSDGASLELACDTEERVSDWLQAICQVVAQSQVAATSPTRGPAPCQPCCSVITSHKLLICHEDCQTNFYRLLAGVDITDISGLSHDPQDETFIITEFQSECAQNPWVFYFNSVKEKAKFESTLSSVWKEQLQVDLPVTSIDDDRLQKRCCECSALIQSSWQRSDSLMRGRVGSSIW</sequence>
<accession>A0A8B7YD45</accession>
<dbReference type="Pfam" id="PF02759">
    <property type="entry name" value="RUN"/>
    <property type="match status" value="1"/>
</dbReference>
<dbReference type="RefSeq" id="XP_022090305.1">
    <property type="nucleotide sequence ID" value="XM_022234613.1"/>
</dbReference>
<dbReference type="CDD" id="cd17680">
    <property type="entry name" value="RUN_PLEKHM2"/>
    <property type="match status" value="1"/>
</dbReference>
<gene>
    <name evidence="9" type="primary">LOC110979090</name>
</gene>
<evidence type="ECO:0000256" key="2">
    <source>
        <dbReference type="ARBA" id="ARBA00004656"/>
    </source>
</evidence>
<dbReference type="KEGG" id="aplc:110979090"/>
<dbReference type="InterPro" id="IPR047327">
    <property type="entry name" value="RUN_PLEKHM2"/>
</dbReference>
<dbReference type="GO" id="GO:0019894">
    <property type="term" value="F:kinesin binding"/>
    <property type="evidence" value="ECO:0007669"/>
    <property type="project" value="TreeGrafter"/>
</dbReference>
<dbReference type="SUPFAM" id="SSF140741">
    <property type="entry name" value="RUN domain-like"/>
    <property type="match status" value="1"/>
</dbReference>
<proteinExistence type="predicted"/>
<dbReference type="Gene3D" id="1.20.58.900">
    <property type="match status" value="1"/>
</dbReference>
<evidence type="ECO:0000259" key="7">
    <source>
        <dbReference type="PROSITE" id="PS50826"/>
    </source>
</evidence>
<dbReference type="PROSITE" id="PS50003">
    <property type="entry name" value="PH_DOMAIN"/>
    <property type="match status" value="1"/>
</dbReference>
<evidence type="ECO:0000256" key="1">
    <source>
        <dbReference type="ARBA" id="ARBA00004496"/>
    </source>
</evidence>
<dbReference type="OrthoDB" id="9983817at2759"/>
<dbReference type="SMART" id="SM00593">
    <property type="entry name" value="RUN"/>
    <property type="match status" value="1"/>
</dbReference>
<dbReference type="PANTHER" id="PTHR46556:SF1">
    <property type="entry name" value="PLECKSTRIN HOMOLOGY DOMAIN-CONTAINING FAMILY M MEMBER 2"/>
    <property type="match status" value="1"/>
</dbReference>
<dbReference type="FunFam" id="1.20.58.900:FF:000004">
    <property type="entry name" value="pleckstrin homology domain-containing family M member 2 isoform X2"/>
    <property type="match status" value="1"/>
</dbReference>
<dbReference type="Pfam" id="PF23142">
    <property type="entry name" value="PH_PLEKHM2"/>
    <property type="match status" value="1"/>
</dbReference>
<feature type="region of interest" description="Disordered" evidence="5">
    <location>
        <begin position="527"/>
        <end position="553"/>
    </location>
</feature>
<evidence type="ECO:0000256" key="5">
    <source>
        <dbReference type="SAM" id="MobiDB-lite"/>
    </source>
</evidence>
<protein>
    <submittedName>
        <fullName evidence="9">Pleckstrin homology domain-containing family M member 2-like</fullName>
    </submittedName>
</protein>
<dbReference type="PROSITE" id="PS50826">
    <property type="entry name" value="RUN"/>
    <property type="match status" value="1"/>
</dbReference>
<dbReference type="GO" id="GO:0010008">
    <property type="term" value="C:endosome membrane"/>
    <property type="evidence" value="ECO:0007669"/>
    <property type="project" value="TreeGrafter"/>
</dbReference>
<feature type="compositionally biased region" description="Basic and acidic residues" evidence="5">
    <location>
        <begin position="346"/>
        <end position="356"/>
    </location>
</feature>
<feature type="compositionally biased region" description="Basic residues" evidence="5">
    <location>
        <begin position="332"/>
        <end position="345"/>
    </location>
</feature>
<dbReference type="GeneID" id="110979090"/>
<evidence type="ECO:0000313" key="8">
    <source>
        <dbReference type="Proteomes" id="UP000694845"/>
    </source>
</evidence>
<keyword evidence="3" id="KW-0963">Cytoplasm</keyword>
<dbReference type="InterPro" id="IPR011993">
    <property type="entry name" value="PH-like_dom_sf"/>
</dbReference>
<feature type="region of interest" description="Disordered" evidence="5">
    <location>
        <begin position="571"/>
        <end position="627"/>
    </location>
</feature>
<comment type="subcellular location">
    <subcellularLocation>
        <location evidence="1">Cytoplasm</location>
    </subcellularLocation>
    <subcellularLocation>
        <location evidence="2">Lysosome membrane</location>
    </subcellularLocation>
</comment>
<feature type="region of interest" description="Disordered" evidence="5">
    <location>
        <begin position="332"/>
        <end position="412"/>
    </location>
</feature>
<dbReference type="PANTHER" id="PTHR46556">
    <property type="entry name" value="PLECKSTRIN HOMOLOGY DOMAIN-CONTAINING FAMILY M MEMBER 2"/>
    <property type="match status" value="1"/>
</dbReference>
<dbReference type="GO" id="GO:0005765">
    <property type="term" value="C:lysosomal membrane"/>
    <property type="evidence" value="ECO:0007669"/>
    <property type="project" value="UniProtKB-SubCell"/>
</dbReference>
<dbReference type="InterPro" id="IPR053015">
    <property type="entry name" value="PH_domain-containing_M2"/>
</dbReference>